<evidence type="ECO:0000313" key="4">
    <source>
        <dbReference type="Proteomes" id="UP000186804"/>
    </source>
</evidence>
<dbReference type="AlphaFoldDB" id="A0A1J4MSF8"/>
<comment type="caution">
    <text evidence="3">The sequence shown here is derived from an EMBL/GenBank/DDBJ whole genome shotgun (WGS) entry which is preliminary data.</text>
</comment>
<dbReference type="Proteomes" id="UP000186804">
    <property type="component" value="Unassembled WGS sequence"/>
</dbReference>
<dbReference type="OrthoDB" id="341400at2759"/>
<evidence type="ECO:0000313" key="3">
    <source>
        <dbReference type="EMBL" id="OII77110.1"/>
    </source>
</evidence>
<gene>
    <name evidence="3" type="ORF">cand_020920</name>
</gene>
<evidence type="ECO:0000256" key="1">
    <source>
        <dbReference type="SAM" id="MobiDB-lite"/>
    </source>
</evidence>
<feature type="transmembrane region" description="Helical" evidence="2">
    <location>
        <begin position="56"/>
        <end position="80"/>
    </location>
</feature>
<evidence type="ECO:0000256" key="2">
    <source>
        <dbReference type="SAM" id="Phobius"/>
    </source>
</evidence>
<name>A0A1J4MSF8_9CRYT</name>
<dbReference type="VEuPathDB" id="CryptoDB:cand_020920"/>
<keyword evidence="2" id="KW-0812">Transmembrane</keyword>
<keyword evidence="4" id="KW-1185">Reference proteome</keyword>
<keyword evidence="2" id="KW-0472">Membrane</keyword>
<dbReference type="RefSeq" id="XP_067068956.1">
    <property type="nucleotide sequence ID" value="XM_067212322.1"/>
</dbReference>
<dbReference type="EMBL" id="LRBS01000045">
    <property type="protein sequence ID" value="OII77110.1"/>
    <property type="molecule type" value="Genomic_DNA"/>
</dbReference>
<feature type="transmembrane region" description="Helical" evidence="2">
    <location>
        <begin position="214"/>
        <end position="233"/>
    </location>
</feature>
<keyword evidence="2" id="KW-1133">Transmembrane helix</keyword>
<reference evidence="3 4" key="1">
    <citation type="submission" date="2016-10" db="EMBL/GenBank/DDBJ databases">
        <title>Reductive evolution of mitochondrial metabolism and differential evolution of invasion-related proteins in Cryptosporidium.</title>
        <authorList>
            <person name="Liu S."/>
            <person name="Roellig D.M."/>
            <person name="Guo Y."/>
            <person name="Li N."/>
            <person name="Frace M.A."/>
            <person name="Tang K."/>
            <person name="Zhang L."/>
            <person name="Feng Y."/>
            <person name="Xiao L."/>
        </authorList>
    </citation>
    <scope>NUCLEOTIDE SEQUENCE [LARGE SCALE GENOMIC DNA]</scope>
    <source>
        <strain evidence="3">30847</strain>
    </source>
</reference>
<dbReference type="GeneID" id="92366276"/>
<feature type="region of interest" description="Disordered" evidence="1">
    <location>
        <begin position="1"/>
        <end position="24"/>
    </location>
</feature>
<accession>A0A1J4MSF8</accession>
<sequence>MSITRRRAAEEKKTKGSTQYSKANTEVEEGTMANRLHYLQHSISELTNILPSYNMYIFWSASVIESCFFYIYLTLFRPILRPLIFEDYGHKYLMNMLSNLSIFPLLQDYNFVKFINALFNWLGSWEISNQTRLLGFSASFIFGKMIYRGYEVCPTYSIINFYLGKYPSFSTMIISVISSSLGGILAGYLLYYMLNDLQILDESLLQSLRNQSFINYPIHTFFVELFLSFVYSLGVSIVCRAGSHFYGAAELSWFTNTNLVIIARTLKAPAHLTLTYSAMYGAFSGDIHGAIITGTANIFGAILLIQLLRLHNSTPKRTLKNKQSIKNKQKEL</sequence>
<protein>
    <submittedName>
        <fullName evidence="3">Uncharacterized protein</fullName>
    </submittedName>
</protein>
<feature type="transmembrane region" description="Helical" evidence="2">
    <location>
        <begin position="287"/>
        <end position="308"/>
    </location>
</feature>
<organism evidence="3 4">
    <name type="scientific">Cryptosporidium andersoni</name>
    <dbReference type="NCBI Taxonomy" id="117008"/>
    <lineage>
        <taxon>Eukaryota</taxon>
        <taxon>Sar</taxon>
        <taxon>Alveolata</taxon>
        <taxon>Apicomplexa</taxon>
        <taxon>Conoidasida</taxon>
        <taxon>Coccidia</taxon>
        <taxon>Eucoccidiorida</taxon>
        <taxon>Eimeriorina</taxon>
        <taxon>Cryptosporidiidae</taxon>
        <taxon>Cryptosporidium</taxon>
    </lineage>
</organism>
<feature type="transmembrane region" description="Helical" evidence="2">
    <location>
        <begin position="171"/>
        <end position="194"/>
    </location>
</feature>
<proteinExistence type="predicted"/>